<evidence type="ECO:0000313" key="1">
    <source>
        <dbReference type="EMBL" id="QDB74006.1"/>
    </source>
</evidence>
<evidence type="ECO:0000313" key="2">
    <source>
        <dbReference type="Proteomes" id="UP000316128"/>
    </source>
</evidence>
<dbReference type="EMBL" id="MK804893">
    <property type="protein sequence ID" value="QDB74006.1"/>
    <property type="molecule type" value="Genomic_DNA"/>
</dbReference>
<protein>
    <submittedName>
        <fullName evidence="1">Structural protein</fullName>
    </submittedName>
</protein>
<sequence length="464" mass="50049">MAYKDKVVDVVVSLGTSPIDQLGFDTPLFVTPTNVFTTRVQSYSDLDSIVSAGFAVGSPVHRFAENCFAGKFRPDVVKVGRLAYTGTTVTYNQASYSGVLTLNVTVKTNTSSFVKVISTASLSAASTPTQAATAVAAALEADTDIGALITASSALGVVTIAPTASEVVSVGYSMEGQYVINNTSSETVAVGLPLINAEDSNWYFLSTESHTDTDIKAAAAYAASAEPNRMHVYSSADTDIVNPALTTDIVSELKALAYDTSIGFYHPDADEDWSEGGIVGACATVDPSFGDSLHLKTMPSIAVYASSVTDRETVWDKNGNVYRTVKGQNVIWEGKVASGQYFDTIRFSHWFKAKLDESTFGYLYRRSNLGQSMKMSDQDLPVLRSIWLNDPINPAIRNGGILDGFSSDGKTDYSPIIVIPPRNQIPTNDLAARFLDNCRIEVVYNNSLHFIKIRAFVELDRITA</sequence>
<proteinExistence type="predicted"/>
<dbReference type="InterPro" id="IPR021808">
    <property type="entry name" value="DUF3383"/>
</dbReference>
<dbReference type="Proteomes" id="UP000316128">
    <property type="component" value="Segment"/>
</dbReference>
<reference evidence="1 2" key="1">
    <citation type="submission" date="2019-04" db="EMBL/GenBank/DDBJ databases">
        <title>Nine Novel Phages from a Plateau Lake in Southwest China Provide Insights into Aeromonas Phage Diversity.</title>
        <authorList>
            <person name="Xiao W."/>
            <person name="Bai M."/>
            <person name="Wang Y."/>
            <person name="Cui X."/>
        </authorList>
    </citation>
    <scope>NUCLEOTIDE SEQUENCE [LARGE SCALE GENOMIC DNA]</scope>
</reference>
<accession>A0A4Y5TZC7</accession>
<gene>
    <name evidence="1" type="ORF">2L372D_092</name>
</gene>
<organism evidence="1 2">
    <name type="scientific">Aeromonas phage 2L372D</name>
    <dbReference type="NCBI Taxonomy" id="2588097"/>
    <lineage>
        <taxon>Viruses</taxon>
        <taxon>Duplodnaviria</taxon>
        <taxon>Heunggongvirae</taxon>
        <taxon>Uroviricota</taxon>
        <taxon>Caudoviricetes</taxon>
        <taxon>Plateaulakevirus</taxon>
        <taxon>Plateaulakevirus pv2L372D</taxon>
    </lineage>
</organism>
<dbReference type="Pfam" id="PF11863">
    <property type="entry name" value="DUF3383"/>
    <property type="match status" value="1"/>
</dbReference>
<name>A0A4Y5TZC7_9CAUD</name>
<keyword evidence="2" id="KW-1185">Reference proteome</keyword>